<dbReference type="InterPro" id="IPR015943">
    <property type="entry name" value="WD40/YVTN_repeat-like_dom_sf"/>
</dbReference>
<dbReference type="PROSITE" id="PS50082">
    <property type="entry name" value="WD_REPEATS_2"/>
    <property type="match status" value="4"/>
</dbReference>
<feature type="compositionally biased region" description="Acidic residues" evidence="4">
    <location>
        <begin position="14"/>
        <end position="50"/>
    </location>
</feature>
<dbReference type="OrthoDB" id="10261640at2759"/>
<keyword evidence="2" id="KW-0677">Repeat</keyword>
<dbReference type="AlphaFoldDB" id="A0A4S4L669"/>
<protein>
    <submittedName>
        <fullName evidence="5">Uncharacterized protein</fullName>
    </submittedName>
</protein>
<evidence type="ECO:0000256" key="1">
    <source>
        <dbReference type="ARBA" id="ARBA00022574"/>
    </source>
</evidence>
<evidence type="ECO:0000256" key="2">
    <source>
        <dbReference type="ARBA" id="ARBA00022737"/>
    </source>
</evidence>
<keyword evidence="6" id="KW-1185">Reference proteome</keyword>
<evidence type="ECO:0000313" key="5">
    <source>
        <dbReference type="EMBL" id="THH06431.1"/>
    </source>
</evidence>
<dbReference type="InterPro" id="IPR036322">
    <property type="entry name" value="WD40_repeat_dom_sf"/>
</dbReference>
<keyword evidence="1 3" id="KW-0853">WD repeat</keyword>
<dbReference type="SMART" id="SM00320">
    <property type="entry name" value="WD40"/>
    <property type="match status" value="7"/>
</dbReference>
<evidence type="ECO:0000313" key="6">
    <source>
        <dbReference type="Proteomes" id="UP000308199"/>
    </source>
</evidence>
<reference evidence="5 6" key="1">
    <citation type="submission" date="2019-02" db="EMBL/GenBank/DDBJ databases">
        <title>Genome sequencing of the rare red list fungi Phellinidium pouzarii.</title>
        <authorList>
            <person name="Buettner E."/>
            <person name="Kellner H."/>
        </authorList>
    </citation>
    <scope>NUCLEOTIDE SEQUENCE [LARGE SCALE GENOMIC DNA]</scope>
    <source>
        <strain evidence="5 6">DSM 108285</strain>
    </source>
</reference>
<proteinExistence type="predicted"/>
<gene>
    <name evidence="5" type="ORF">EW145_g4098</name>
</gene>
<comment type="caution">
    <text evidence="5">The sequence shown here is derived from an EMBL/GenBank/DDBJ whole genome shotgun (WGS) entry which is preliminary data.</text>
</comment>
<feature type="region of interest" description="Disordered" evidence="4">
    <location>
        <begin position="1"/>
        <end position="59"/>
    </location>
</feature>
<evidence type="ECO:0000256" key="3">
    <source>
        <dbReference type="PROSITE-ProRule" id="PRU00221"/>
    </source>
</evidence>
<feature type="repeat" description="WD" evidence="3">
    <location>
        <begin position="114"/>
        <end position="145"/>
    </location>
</feature>
<accession>A0A4S4L669</accession>
<dbReference type="Pfam" id="PF00400">
    <property type="entry name" value="WD40"/>
    <property type="match status" value="6"/>
</dbReference>
<sequence length="444" mass="46936">MARTDHPDIAHLGEDEDEDEEFLNQDDVLAEVDDDGDHGMDEDGDEDEYEGGPGEGEATADVVHEDNSLQHFPTHESSVFAVSMHPTQPIAASGGEDDLGYLWNVQDGEVIVKLTGHTDSVTATGFSADGELIATGGMDGKIRIWRRVGKELYTIWEFLTELQGPDEVMVGHVRNFFFNVLKVYYYATSGYDGIPEVPSYSRVRTTRRFGYGSAQQKSVPSGNTMQVFAGHSGPVQCGEFTPDGKRIVTADAEGTLIFWDPRSPAPIFKLSGADGRFSLDGVTSLAVNAASSLAVVGGVSGGVRVVSLSKGDVVGALEGHKEGESVEAVQFVDLAGAGAGSGVVVTGGTDGKACIWDLSTMRLRATLEHEDSITSLLAHPSPKNHLITSASADKTLRTWDARTGKLLKEHKGHSGPILGAALGLGGSVVVSAGDDGVCLVFGTE</sequence>
<dbReference type="PANTHER" id="PTHR19857:SF8">
    <property type="entry name" value="ANGIO-ASSOCIATED MIGRATORY CELL PROTEIN"/>
    <property type="match status" value="1"/>
</dbReference>
<dbReference type="InterPro" id="IPR051179">
    <property type="entry name" value="WD_repeat_multifunction"/>
</dbReference>
<feature type="repeat" description="WD" evidence="3">
    <location>
        <begin position="366"/>
        <end position="409"/>
    </location>
</feature>
<dbReference type="SUPFAM" id="SSF50978">
    <property type="entry name" value="WD40 repeat-like"/>
    <property type="match status" value="1"/>
</dbReference>
<evidence type="ECO:0000256" key="4">
    <source>
        <dbReference type="SAM" id="MobiDB-lite"/>
    </source>
</evidence>
<feature type="repeat" description="WD" evidence="3">
    <location>
        <begin position="228"/>
        <end position="269"/>
    </location>
</feature>
<dbReference type="EMBL" id="SGPK01000196">
    <property type="protein sequence ID" value="THH06431.1"/>
    <property type="molecule type" value="Genomic_DNA"/>
</dbReference>
<dbReference type="Proteomes" id="UP000308199">
    <property type="component" value="Unassembled WGS sequence"/>
</dbReference>
<dbReference type="PROSITE" id="PS00678">
    <property type="entry name" value="WD_REPEATS_1"/>
    <property type="match status" value="1"/>
</dbReference>
<dbReference type="InterPro" id="IPR019775">
    <property type="entry name" value="WD40_repeat_CS"/>
</dbReference>
<dbReference type="CDD" id="cd00200">
    <property type="entry name" value="WD40"/>
    <property type="match status" value="1"/>
</dbReference>
<dbReference type="PANTHER" id="PTHR19857">
    <property type="entry name" value="MITOCHONDRIAL DIVISION PROTEIN 1-RELATED"/>
    <property type="match status" value="1"/>
</dbReference>
<feature type="repeat" description="WD" evidence="3">
    <location>
        <begin position="72"/>
        <end position="113"/>
    </location>
</feature>
<dbReference type="InterPro" id="IPR001680">
    <property type="entry name" value="WD40_rpt"/>
</dbReference>
<dbReference type="PROSITE" id="PS50294">
    <property type="entry name" value="WD_REPEATS_REGION"/>
    <property type="match status" value="4"/>
</dbReference>
<feature type="compositionally biased region" description="Basic and acidic residues" evidence="4">
    <location>
        <begin position="1"/>
        <end position="13"/>
    </location>
</feature>
<dbReference type="Gene3D" id="2.130.10.10">
    <property type="entry name" value="YVTN repeat-like/Quinoprotein amine dehydrogenase"/>
    <property type="match status" value="2"/>
</dbReference>
<organism evidence="5 6">
    <name type="scientific">Phellinidium pouzarii</name>
    <dbReference type="NCBI Taxonomy" id="167371"/>
    <lineage>
        <taxon>Eukaryota</taxon>
        <taxon>Fungi</taxon>
        <taxon>Dikarya</taxon>
        <taxon>Basidiomycota</taxon>
        <taxon>Agaricomycotina</taxon>
        <taxon>Agaricomycetes</taxon>
        <taxon>Hymenochaetales</taxon>
        <taxon>Hymenochaetaceae</taxon>
        <taxon>Phellinidium</taxon>
    </lineage>
</organism>
<name>A0A4S4L669_9AGAM</name>